<evidence type="ECO:0000313" key="2">
    <source>
        <dbReference type="EMBL" id="OQO10607.1"/>
    </source>
</evidence>
<name>A0A1V8TGU3_9PEZI</name>
<dbReference type="Proteomes" id="UP000192596">
    <property type="component" value="Unassembled WGS sequence"/>
</dbReference>
<dbReference type="EMBL" id="NAJO01000008">
    <property type="protein sequence ID" value="OQO10607.1"/>
    <property type="molecule type" value="Genomic_DNA"/>
</dbReference>
<reference evidence="3" key="1">
    <citation type="submission" date="2017-03" db="EMBL/GenBank/DDBJ databases">
        <title>Genomes of endolithic fungi from Antarctica.</title>
        <authorList>
            <person name="Coleine C."/>
            <person name="Masonjones S."/>
            <person name="Stajich J.E."/>
        </authorList>
    </citation>
    <scope>NUCLEOTIDE SEQUENCE [LARGE SCALE GENOMIC DNA]</scope>
    <source>
        <strain evidence="3">CCFEE 5527</strain>
    </source>
</reference>
<sequence length="416" mass="47993">MPYRQEHKQHPKSHHARSKQHHQSVVVKPWWAVEEDGKPAIMLCGMHMRPKSHPALEDPVGAPHRYLWAAPEDESYRRALEVLEKQGDCLCDYTYFSELLKEREMADPTIKPMFPLMNLPTELRDEVHRHMLVIPGGVELCPVPYVRARTRNQANDPYAARYLEGTLRPRDIRVPLRRETIGQSAGIMRVNKRVHAAASRFCYSKNEFRFTNSAGWMGLDAFLYNIQLRNCSMLRSITVRHPDLLFLRDTCSTASTFWDGIHFRTSYGERFRERWFDAPRFDLKGLLSDAASCLQLSGNLKHLRIIVSEYGDGDLRCPVNETKFDELEVTFTSLDIPQTLAEFPSCFNYPKDRGPAYLEENWWAQKIVEASGKPGWKWQWLEADENGCYAGIKSRSMTTQADDELAEVTSALALLQ</sequence>
<feature type="compositionally biased region" description="Basic residues" evidence="1">
    <location>
        <begin position="9"/>
        <end position="22"/>
    </location>
</feature>
<keyword evidence="3" id="KW-1185">Reference proteome</keyword>
<dbReference type="InParanoid" id="A0A1V8TGU3"/>
<dbReference type="InterPro" id="IPR038883">
    <property type="entry name" value="AN11006-like"/>
</dbReference>
<evidence type="ECO:0000256" key="1">
    <source>
        <dbReference type="SAM" id="MobiDB-lite"/>
    </source>
</evidence>
<dbReference type="PANTHER" id="PTHR42085">
    <property type="entry name" value="F-BOX DOMAIN-CONTAINING PROTEIN"/>
    <property type="match status" value="1"/>
</dbReference>
<dbReference type="OrthoDB" id="5272396at2759"/>
<feature type="region of interest" description="Disordered" evidence="1">
    <location>
        <begin position="1"/>
        <end position="23"/>
    </location>
</feature>
<dbReference type="PANTHER" id="PTHR42085:SF8">
    <property type="entry name" value="F-BOX DOMAIN-CONTAINING PROTEIN"/>
    <property type="match status" value="1"/>
</dbReference>
<organism evidence="2 3">
    <name type="scientific">Cryoendolithus antarcticus</name>
    <dbReference type="NCBI Taxonomy" id="1507870"/>
    <lineage>
        <taxon>Eukaryota</taxon>
        <taxon>Fungi</taxon>
        <taxon>Dikarya</taxon>
        <taxon>Ascomycota</taxon>
        <taxon>Pezizomycotina</taxon>
        <taxon>Dothideomycetes</taxon>
        <taxon>Dothideomycetidae</taxon>
        <taxon>Cladosporiales</taxon>
        <taxon>Cladosporiaceae</taxon>
        <taxon>Cryoendolithus</taxon>
    </lineage>
</organism>
<dbReference type="AlphaFoldDB" id="A0A1V8TGU3"/>
<comment type="caution">
    <text evidence="2">The sequence shown here is derived from an EMBL/GenBank/DDBJ whole genome shotgun (WGS) entry which is preliminary data.</text>
</comment>
<evidence type="ECO:0008006" key="4">
    <source>
        <dbReference type="Google" id="ProtNLM"/>
    </source>
</evidence>
<accession>A0A1V8TGU3</accession>
<proteinExistence type="predicted"/>
<gene>
    <name evidence="2" type="ORF">B0A48_03905</name>
</gene>
<protein>
    <recommendedName>
        <fullName evidence="4">F-box domain-containing protein</fullName>
    </recommendedName>
</protein>
<evidence type="ECO:0000313" key="3">
    <source>
        <dbReference type="Proteomes" id="UP000192596"/>
    </source>
</evidence>